<accession>A0A6D2JZW7</accession>
<feature type="compositionally biased region" description="Basic and acidic residues" evidence="1">
    <location>
        <begin position="143"/>
        <end position="155"/>
    </location>
</feature>
<dbReference type="EMBL" id="CACVBM020001330">
    <property type="protein sequence ID" value="CAA7045844.1"/>
    <property type="molecule type" value="Genomic_DNA"/>
</dbReference>
<dbReference type="InterPro" id="IPR000313">
    <property type="entry name" value="PWWP_dom"/>
</dbReference>
<dbReference type="CDD" id="cd05162">
    <property type="entry name" value="PWWP"/>
    <property type="match status" value="1"/>
</dbReference>
<organism evidence="4 5">
    <name type="scientific">Microthlaspi erraticum</name>
    <dbReference type="NCBI Taxonomy" id="1685480"/>
    <lineage>
        <taxon>Eukaryota</taxon>
        <taxon>Viridiplantae</taxon>
        <taxon>Streptophyta</taxon>
        <taxon>Embryophyta</taxon>
        <taxon>Tracheophyta</taxon>
        <taxon>Spermatophyta</taxon>
        <taxon>Magnoliopsida</taxon>
        <taxon>eudicotyledons</taxon>
        <taxon>Gunneridae</taxon>
        <taxon>Pentapetalae</taxon>
        <taxon>rosids</taxon>
        <taxon>malvids</taxon>
        <taxon>Brassicales</taxon>
        <taxon>Brassicaceae</taxon>
        <taxon>Coluteocarpeae</taxon>
        <taxon>Microthlaspi</taxon>
    </lineage>
</organism>
<dbReference type="PANTHER" id="PTHR33697:SF1">
    <property type="entry name" value="TUDOR_PWWP_MBT SUPERFAMILY PROTEIN"/>
    <property type="match status" value="1"/>
</dbReference>
<feature type="domain" description="PWWP" evidence="2">
    <location>
        <begin position="14"/>
        <end position="69"/>
    </location>
</feature>
<evidence type="ECO:0000313" key="3">
    <source>
        <dbReference type="EMBL" id="CAA7030041.1"/>
    </source>
</evidence>
<dbReference type="Proteomes" id="UP000467841">
    <property type="component" value="Unassembled WGS sequence"/>
</dbReference>
<evidence type="ECO:0000313" key="4">
    <source>
        <dbReference type="EMBL" id="CAA7045844.1"/>
    </source>
</evidence>
<reference evidence="4 5" key="1">
    <citation type="submission" date="2020-01" db="EMBL/GenBank/DDBJ databases">
        <authorList>
            <person name="Mishra B."/>
        </authorList>
    </citation>
    <scope>NUCLEOTIDE SEQUENCE [LARGE SCALE GENOMIC DNA]</scope>
</reference>
<protein>
    <recommendedName>
        <fullName evidence="2">PWWP domain-containing protein</fullName>
    </recommendedName>
</protein>
<feature type="region of interest" description="Disordered" evidence="1">
    <location>
        <begin position="518"/>
        <end position="559"/>
    </location>
</feature>
<evidence type="ECO:0000256" key="1">
    <source>
        <dbReference type="SAM" id="MobiDB-lite"/>
    </source>
</evidence>
<dbReference type="EMBL" id="CACVBM020001090">
    <property type="protein sequence ID" value="CAA7030041.1"/>
    <property type="molecule type" value="Genomic_DNA"/>
</dbReference>
<dbReference type="Pfam" id="PF00855">
    <property type="entry name" value="PWWP"/>
    <property type="match status" value="1"/>
</dbReference>
<evidence type="ECO:0000313" key="5">
    <source>
        <dbReference type="Proteomes" id="UP000467841"/>
    </source>
</evidence>
<dbReference type="PANTHER" id="PTHR33697">
    <property type="entry name" value="T17B22.17 PROTEIN-RELATED"/>
    <property type="match status" value="1"/>
</dbReference>
<dbReference type="SUPFAM" id="SSF63748">
    <property type="entry name" value="Tudor/PWWP/MBT"/>
    <property type="match status" value="1"/>
</dbReference>
<dbReference type="Gene3D" id="2.30.30.140">
    <property type="match status" value="1"/>
</dbReference>
<sequence length="617" mass="66887">MGSSDERKAIDASVGGLVWVRRRNGSWWPGRIMAHHEVPDDSIVSPKSGTPIKLLGREDASVDWYNLEKSKRVKAFRCGEYDACIETAKATASGVSKKAVKYARREDAIAHALEIETAHLAKDQPDGSCTEKARLRRRVSSKGNEDSTDVAKTEETSMSLRKTNYVKASKVQILSEKRRRTPNDSEEDGTEGNKRMRGLEDIGIGVGSKEKVQVEALLEAKEENGSESDIRINGSMPNGTLANGNSMDCSPSTAMVCVPVDELVNSDCLLLPGISESKVSAVIDNSNNKSNEVSCENVVEAIHSKAKESEISRISVSAKDESSSGLFDVPVIGEDKYSAGISTAALTSSSPRKALVSEPTRQSGQSSHDDMVKNEGSNGSGCTTRPAAALINGIEISTSKWQLKGKRNSRQMSKKQEERRIAYAEEANNNSLALCLVSDHEPLGDFSFGTQAMGRNSQLYDVNIEVKANYKPRSVPLISLRSKLNGVAIVGHPSTVEVIEDGSCDRVLYSHTKSLGVPMVNGDVKPKPSWNKKSKKKKPHIPPHKPSPKSKKPSPLSKKTRFLSALSGQKLTVISKEKAKEQVVACIPLKVVFSRINEAVKGSARQVHRALPSAGDT</sequence>
<proteinExistence type="predicted"/>
<evidence type="ECO:0000259" key="2">
    <source>
        <dbReference type="PROSITE" id="PS50812"/>
    </source>
</evidence>
<feature type="region of interest" description="Disordered" evidence="1">
    <location>
        <begin position="348"/>
        <end position="384"/>
    </location>
</feature>
<gene>
    <name evidence="3" type="ORF">MERR_LOCUS17276</name>
    <name evidence="4" type="ORF">MERR_LOCUS33079</name>
</gene>
<feature type="compositionally biased region" description="Basic and acidic residues" evidence="1">
    <location>
        <begin position="123"/>
        <end position="133"/>
    </location>
</feature>
<keyword evidence="5" id="KW-1185">Reference proteome</keyword>
<dbReference type="AlphaFoldDB" id="A0A6D2JZW7"/>
<dbReference type="InterPro" id="IPR044679">
    <property type="entry name" value="PWWP2-like"/>
</dbReference>
<feature type="region of interest" description="Disordered" evidence="1">
    <location>
        <begin position="174"/>
        <end position="195"/>
    </location>
</feature>
<feature type="compositionally biased region" description="Basic residues" evidence="1">
    <location>
        <begin position="530"/>
        <end position="552"/>
    </location>
</feature>
<name>A0A6D2JZW7_9BRAS</name>
<dbReference type="PROSITE" id="PS50812">
    <property type="entry name" value="PWWP"/>
    <property type="match status" value="1"/>
</dbReference>
<dbReference type="OrthoDB" id="607790at2759"/>
<feature type="region of interest" description="Disordered" evidence="1">
    <location>
        <begin position="123"/>
        <end position="157"/>
    </location>
</feature>